<feature type="domain" description="ABC transporter" evidence="4">
    <location>
        <begin position="30"/>
        <end position="83"/>
    </location>
</feature>
<comment type="caution">
    <text evidence="5">The sequence shown here is derived from an EMBL/GenBank/DDBJ whole genome shotgun (WGS) entry which is preliminary data.</text>
</comment>
<evidence type="ECO:0000256" key="3">
    <source>
        <dbReference type="SAM" id="MobiDB-lite"/>
    </source>
</evidence>
<feature type="compositionally biased region" description="Gly residues" evidence="3">
    <location>
        <begin position="227"/>
        <end position="238"/>
    </location>
</feature>
<dbReference type="Gene3D" id="3.40.50.300">
    <property type="entry name" value="P-loop containing nucleotide triphosphate hydrolases"/>
    <property type="match status" value="1"/>
</dbReference>
<dbReference type="Pfam" id="PF00005">
    <property type="entry name" value="ABC_tran"/>
    <property type="match status" value="1"/>
</dbReference>
<keyword evidence="1" id="KW-0547">Nucleotide-binding</keyword>
<evidence type="ECO:0000313" key="6">
    <source>
        <dbReference type="Proteomes" id="UP000285712"/>
    </source>
</evidence>
<feature type="region of interest" description="Disordered" evidence="3">
    <location>
        <begin position="201"/>
        <end position="238"/>
    </location>
</feature>
<sequence length="238" mass="26522">MSTVTVEFENLEFKYVETYAGIDISGGPILKNLNVQFHAGQRILLVGGNGAGKSTLLKMIGGKHLPTSGCWELGHRDSFRDTMLNNQRTMATSDWGNRSVAFASHSAAYSADIAVEEMMVKLQQTYPDRRADLLKCLRIDLSWRMHKVILASHVFDGMEKWASHVLYLRSGQVAFFDELARIPLKGSEKLSLYDTTEAWLREEEETPEKEASTSGNLENAQNRAGGFSNGRLGGVDQF</sequence>
<proteinExistence type="predicted"/>
<dbReference type="InterPro" id="IPR003439">
    <property type="entry name" value="ABC_transporter-like_ATP-bd"/>
</dbReference>
<gene>
    <name evidence="5" type="ORF">DYB35_000187</name>
</gene>
<dbReference type="GO" id="GO:0005524">
    <property type="term" value="F:ATP binding"/>
    <property type="evidence" value="ECO:0007669"/>
    <property type="project" value="UniProtKB-KW"/>
</dbReference>
<name>A0A418CM04_APHAT</name>
<dbReference type="SUPFAM" id="SSF52540">
    <property type="entry name" value="P-loop containing nucleoside triphosphate hydrolases"/>
    <property type="match status" value="1"/>
</dbReference>
<organism evidence="5 6">
    <name type="scientific">Aphanomyces astaci</name>
    <name type="common">Crayfish plague agent</name>
    <dbReference type="NCBI Taxonomy" id="112090"/>
    <lineage>
        <taxon>Eukaryota</taxon>
        <taxon>Sar</taxon>
        <taxon>Stramenopiles</taxon>
        <taxon>Oomycota</taxon>
        <taxon>Saprolegniomycetes</taxon>
        <taxon>Saprolegniales</taxon>
        <taxon>Verrucalvaceae</taxon>
        <taxon>Aphanomyces</taxon>
    </lineage>
</organism>
<dbReference type="AlphaFoldDB" id="A0A418CM04"/>
<feature type="compositionally biased region" description="Polar residues" evidence="3">
    <location>
        <begin position="212"/>
        <end position="222"/>
    </location>
</feature>
<dbReference type="EMBL" id="QUTG01007560">
    <property type="protein sequence ID" value="RHY82436.1"/>
    <property type="molecule type" value="Genomic_DNA"/>
</dbReference>
<accession>A0A418CM04</accession>
<dbReference type="PANTHER" id="PTHR43158:SF2">
    <property type="entry name" value="SKFA PEPTIDE EXPORT ATP-BINDING PROTEIN SKFE"/>
    <property type="match status" value="1"/>
</dbReference>
<dbReference type="VEuPathDB" id="FungiDB:H257_11871"/>
<dbReference type="GO" id="GO:0016887">
    <property type="term" value="F:ATP hydrolysis activity"/>
    <property type="evidence" value="ECO:0007669"/>
    <property type="project" value="InterPro"/>
</dbReference>
<reference evidence="5 6" key="1">
    <citation type="submission" date="2018-08" db="EMBL/GenBank/DDBJ databases">
        <title>Aphanomyces genome sequencing and annotation.</title>
        <authorList>
            <person name="Minardi D."/>
            <person name="Oidtmann B."/>
            <person name="Van Der Giezen M."/>
            <person name="Studholme D.J."/>
        </authorList>
    </citation>
    <scope>NUCLEOTIDE SEQUENCE [LARGE SCALE GENOMIC DNA]</scope>
    <source>
        <strain evidence="5 6">Sv</strain>
    </source>
</reference>
<keyword evidence="2" id="KW-0067">ATP-binding</keyword>
<evidence type="ECO:0000256" key="2">
    <source>
        <dbReference type="ARBA" id="ARBA00022840"/>
    </source>
</evidence>
<protein>
    <recommendedName>
        <fullName evidence="4">ABC transporter domain-containing protein</fullName>
    </recommendedName>
</protein>
<evidence type="ECO:0000259" key="4">
    <source>
        <dbReference type="Pfam" id="PF00005"/>
    </source>
</evidence>
<dbReference type="Proteomes" id="UP000285712">
    <property type="component" value="Unassembled WGS sequence"/>
</dbReference>
<dbReference type="InterPro" id="IPR027417">
    <property type="entry name" value="P-loop_NTPase"/>
</dbReference>
<evidence type="ECO:0000313" key="5">
    <source>
        <dbReference type="EMBL" id="RHY82436.1"/>
    </source>
</evidence>
<dbReference type="PANTHER" id="PTHR43158">
    <property type="entry name" value="SKFA PEPTIDE EXPORT ATP-BINDING PROTEIN SKFE"/>
    <property type="match status" value="1"/>
</dbReference>
<evidence type="ECO:0000256" key="1">
    <source>
        <dbReference type="ARBA" id="ARBA00022741"/>
    </source>
</evidence>